<gene>
    <name evidence="1" type="ORF">ACFQ1T_06435</name>
</gene>
<proteinExistence type="predicted"/>
<evidence type="ECO:0000313" key="2">
    <source>
        <dbReference type="Proteomes" id="UP001597106"/>
    </source>
</evidence>
<comment type="caution">
    <text evidence="1">The sequence shown here is derived from an EMBL/GenBank/DDBJ whole genome shotgun (WGS) entry which is preliminary data.</text>
</comment>
<protein>
    <submittedName>
        <fullName evidence="1">DUF4089 domain-containing protein</fullName>
    </submittedName>
</protein>
<dbReference type="EMBL" id="JBHTJW010000002">
    <property type="protein sequence ID" value="MFD0929414.1"/>
    <property type="molecule type" value="Genomic_DNA"/>
</dbReference>
<accession>A0ABW3GL91</accession>
<organism evidence="1 2">
    <name type="scientific">Methylophilus glucosoxydans</name>
    <dbReference type="NCBI Taxonomy" id="752553"/>
    <lineage>
        <taxon>Bacteria</taxon>
        <taxon>Pseudomonadati</taxon>
        <taxon>Pseudomonadota</taxon>
        <taxon>Betaproteobacteria</taxon>
        <taxon>Nitrosomonadales</taxon>
        <taxon>Methylophilaceae</taxon>
        <taxon>Methylophilus</taxon>
    </lineage>
</organism>
<dbReference type="Proteomes" id="UP001597106">
    <property type="component" value="Unassembled WGS sequence"/>
</dbReference>
<reference evidence="2" key="1">
    <citation type="journal article" date="2019" name="Int. J. Syst. Evol. Microbiol.">
        <title>The Global Catalogue of Microorganisms (GCM) 10K type strain sequencing project: providing services to taxonomists for standard genome sequencing and annotation.</title>
        <authorList>
            <consortium name="The Broad Institute Genomics Platform"/>
            <consortium name="The Broad Institute Genome Sequencing Center for Infectious Disease"/>
            <person name="Wu L."/>
            <person name="Ma J."/>
        </authorList>
    </citation>
    <scope>NUCLEOTIDE SEQUENCE [LARGE SCALE GENOMIC DNA]</scope>
    <source>
        <strain evidence="2">CCUG 59685</strain>
    </source>
</reference>
<keyword evidence="2" id="KW-1185">Reference proteome</keyword>
<evidence type="ECO:0000313" key="1">
    <source>
        <dbReference type="EMBL" id="MFD0929414.1"/>
    </source>
</evidence>
<name>A0ABW3GL91_9PROT</name>
<sequence length="70" mass="8017">MSHAMLQDTEITPAFVASQLQLQGITLDEQDLLQTTQHYRLLFSHAERVMSWPLDEHIEPAPEFRPQAAS</sequence>